<comment type="caution">
    <text evidence="9">The sequence shown here is derived from an EMBL/GenBank/DDBJ whole genome shotgun (WGS) entry which is preliminary data.</text>
</comment>
<evidence type="ECO:0000256" key="7">
    <source>
        <dbReference type="SAM" id="Phobius"/>
    </source>
</evidence>
<dbReference type="GO" id="GO:0005886">
    <property type="term" value="C:plasma membrane"/>
    <property type="evidence" value="ECO:0007669"/>
    <property type="project" value="TreeGrafter"/>
</dbReference>
<keyword evidence="7" id="KW-0812">Transmembrane</keyword>
<dbReference type="Pfam" id="PF00015">
    <property type="entry name" value="MCPsignal"/>
    <property type="match status" value="1"/>
</dbReference>
<dbReference type="InterPro" id="IPR004090">
    <property type="entry name" value="Chemotax_Me-accpt_rcpt"/>
</dbReference>
<evidence type="ECO:0000313" key="10">
    <source>
        <dbReference type="Proteomes" id="UP000248856"/>
    </source>
</evidence>
<name>A0A328YR51_9BURK</name>
<dbReference type="CDD" id="cd11386">
    <property type="entry name" value="MCP_signal"/>
    <property type="match status" value="1"/>
</dbReference>
<proteinExistence type="inferred from homology"/>
<sequence length="611" mass="64033">MNFFKNMKLGAMLGMGFSIVIVIGFLVAAYGRIQLDQVSDNISTLSEDRLGTLLQLQEVKDNINIVARVVRNIAMLTDAQRIAEENRRLGEVMTRTSQVMGELQQRVKSPEGRALMEKIAQARPAFLEAINKAAKLGEANQNDAARDLLLGELRPLQAAYFKAVDDMIDYQRRMTTEMVKASEQDVEAAGFMLLVLAVVSAALGALVAWAITRHVKGQLGGEPAYAAHIAQEVARGNLAVRVDLRSGDSSSVLAAMGAMRANLAQVVSEVRHSSESIATGASQIATGNADLSQRTEEQASNLQQTAASMEEMNSTVKQNADTVRTASQLASSASATAARGGEVVGNVVRTMEDITASSRKIGDIIGVIDSIAFQTNILALNAAVEAARAGEQGRGFAVVASEVRTLAQRSATAAKEIKSLIDDSVSQVEAGSQLVGQAGSTMGEIVDQARRVADLIAEIGAATHEQEQGISQVSDAVNQLDQVTQQNAALVEESAAAADSLNSQASRLVELVSVFQVDASASQAVIAQAQSRSRDTARAAPSALPQAKAAPAPRPAATPLTHTPAPAKSARSAPRPPAAKAVAIPGPAATPAPAASAPAKAAHNNDDWETF</sequence>
<dbReference type="InterPro" id="IPR047347">
    <property type="entry name" value="YvaQ-like_sensor"/>
</dbReference>
<dbReference type="RefSeq" id="WP_211322500.1">
    <property type="nucleotide sequence ID" value="NZ_QLTA01000061.1"/>
</dbReference>
<dbReference type="PRINTS" id="PR00260">
    <property type="entry name" value="CHEMTRNSDUCR"/>
</dbReference>
<dbReference type="GO" id="GO:0007165">
    <property type="term" value="P:signal transduction"/>
    <property type="evidence" value="ECO:0007669"/>
    <property type="project" value="UniProtKB-KW"/>
</dbReference>
<evidence type="ECO:0000259" key="8">
    <source>
        <dbReference type="PROSITE" id="PS50111"/>
    </source>
</evidence>
<evidence type="ECO:0000256" key="2">
    <source>
        <dbReference type="ARBA" id="ARBA00022481"/>
    </source>
</evidence>
<dbReference type="Gene3D" id="1.10.287.950">
    <property type="entry name" value="Methyl-accepting chemotaxis protein"/>
    <property type="match status" value="1"/>
</dbReference>
<evidence type="ECO:0000256" key="3">
    <source>
        <dbReference type="ARBA" id="ARBA00029447"/>
    </source>
</evidence>
<dbReference type="PANTHER" id="PTHR43531">
    <property type="entry name" value="PROTEIN ICFG"/>
    <property type="match status" value="1"/>
</dbReference>
<dbReference type="Pfam" id="PF12729">
    <property type="entry name" value="4HB_MCP_1"/>
    <property type="match status" value="1"/>
</dbReference>
<keyword evidence="7" id="KW-0472">Membrane</keyword>
<dbReference type="GO" id="GO:0004888">
    <property type="term" value="F:transmembrane signaling receptor activity"/>
    <property type="evidence" value="ECO:0007669"/>
    <property type="project" value="InterPro"/>
</dbReference>
<evidence type="ECO:0000256" key="4">
    <source>
        <dbReference type="PROSITE-ProRule" id="PRU00284"/>
    </source>
</evidence>
<comment type="subcellular location">
    <subcellularLocation>
        <location evidence="1">Membrane</location>
    </subcellularLocation>
</comment>
<feature type="coiled-coil region" evidence="5">
    <location>
        <begin position="292"/>
        <end position="319"/>
    </location>
</feature>
<evidence type="ECO:0000256" key="6">
    <source>
        <dbReference type="SAM" id="MobiDB-lite"/>
    </source>
</evidence>
<dbReference type="Proteomes" id="UP000248856">
    <property type="component" value="Unassembled WGS sequence"/>
</dbReference>
<dbReference type="EMBL" id="QLTA01000061">
    <property type="protein sequence ID" value="RAR75864.1"/>
    <property type="molecule type" value="Genomic_DNA"/>
</dbReference>
<keyword evidence="7" id="KW-1133">Transmembrane helix</keyword>
<dbReference type="SUPFAM" id="SSF58104">
    <property type="entry name" value="Methyl-accepting chemotaxis protein (MCP) signaling domain"/>
    <property type="match status" value="1"/>
</dbReference>
<dbReference type="GO" id="GO:0006935">
    <property type="term" value="P:chemotaxis"/>
    <property type="evidence" value="ECO:0007669"/>
    <property type="project" value="InterPro"/>
</dbReference>
<dbReference type="FunFam" id="1.10.287.950:FF:000001">
    <property type="entry name" value="Methyl-accepting chemotaxis sensory transducer"/>
    <property type="match status" value="1"/>
</dbReference>
<feature type="transmembrane region" description="Helical" evidence="7">
    <location>
        <begin position="12"/>
        <end position="31"/>
    </location>
</feature>
<keyword evidence="5" id="KW-0175">Coiled coil</keyword>
<feature type="region of interest" description="Disordered" evidence="6">
    <location>
        <begin position="530"/>
        <end position="611"/>
    </location>
</feature>
<dbReference type="SMART" id="SM00283">
    <property type="entry name" value="MA"/>
    <property type="match status" value="1"/>
</dbReference>
<comment type="similarity">
    <text evidence="3">Belongs to the methyl-accepting chemotaxis (MCP) protein family.</text>
</comment>
<keyword evidence="2" id="KW-0488">Methylation</keyword>
<dbReference type="CDD" id="cd19411">
    <property type="entry name" value="MCP2201-like_sensor"/>
    <property type="match status" value="1"/>
</dbReference>
<dbReference type="InterPro" id="IPR051310">
    <property type="entry name" value="MCP_chemotaxis"/>
</dbReference>
<dbReference type="InterPro" id="IPR004089">
    <property type="entry name" value="MCPsignal_dom"/>
</dbReference>
<feature type="domain" description="Methyl-accepting transducer" evidence="8">
    <location>
        <begin position="273"/>
        <end position="502"/>
    </location>
</feature>
<feature type="compositionally biased region" description="Low complexity" evidence="6">
    <location>
        <begin position="538"/>
        <end position="602"/>
    </location>
</feature>
<keyword evidence="4" id="KW-0807">Transducer</keyword>
<gene>
    <name evidence="9" type="ORF">AX018_10615</name>
</gene>
<dbReference type="AlphaFoldDB" id="A0A328YR51"/>
<dbReference type="PROSITE" id="PS50111">
    <property type="entry name" value="CHEMOTAXIS_TRANSDUC_2"/>
    <property type="match status" value="1"/>
</dbReference>
<dbReference type="InterPro" id="IPR024478">
    <property type="entry name" value="HlyB_4HB_MCP"/>
</dbReference>
<organism evidence="9 10">
    <name type="scientific">Paracidovorax anthurii</name>
    <dbReference type="NCBI Taxonomy" id="78229"/>
    <lineage>
        <taxon>Bacteria</taxon>
        <taxon>Pseudomonadati</taxon>
        <taxon>Pseudomonadota</taxon>
        <taxon>Betaproteobacteria</taxon>
        <taxon>Burkholderiales</taxon>
        <taxon>Comamonadaceae</taxon>
        <taxon>Paracidovorax</taxon>
    </lineage>
</organism>
<feature type="transmembrane region" description="Helical" evidence="7">
    <location>
        <begin position="188"/>
        <end position="211"/>
    </location>
</feature>
<dbReference type="PANTHER" id="PTHR43531:SF14">
    <property type="entry name" value="METHYL-ACCEPTING CHEMOTAXIS PROTEIN I-RELATED"/>
    <property type="match status" value="1"/>
</dbReference>
<accession>A0A328YR51</accession>
<reference evidence="9 10" key="1">
    <citation type="submission" date="2018-06" db="EMBL/GenBank/DDBJ databases">
        <title>Genomic Encyclopedia of Archaeal and Bacterial Type Strains, Phase II (KMG-II): from individual species to whole genera.</title>
        <authorList>
            <person name="Goeker M."/>
        </authorList>
    </citation>
    <scope>NUCLEOTIDE SEQUENCE [LARGE SCALE GENOMIC DNA]</scope>
    <source>
        <strain evidence="9 10">CFPB 3232</strain>
    </source>
</reference>
<evidence type="ECO:0000256" key="5">
    <source>
        <dbReference type="SAM" id="Coils"/>
    </source>
</evidence>
<keyword evidence="10" id="KW-1185">Reference proteome</keyword>
<evidence type="ECO:0000313" key="9">
    <source>
        <dbReference type="EMBL" id="RAR75864.1"/>
    </source>
</evidence>
<evidence type="ECO:0000256" key="1">
    <source>
        <dbReference type="ARBA" id="ARBA00004370"/>
    </source>
</evidence>
<protein>
    <submittedName>
        <fullName evidence="9">Methyl-accepting chemotaxis protein</fullName>
    </submittedName>
</protein>